<reference evidence="4 5" key="1">
    <citation type="journal article" date="2020" name="ISME J.">
        <title>Uncovering the hidden diversity of litter-decomposition mechanisms in mushroom-forming fungi.</title>
        <authorList>
            <person name="Floudas D."/>
            <person name="Bentzer J."/>
            <person name="Ahren D."/>
            <person name="Johansson T."/>
            <person name="Persson P."/>
            <person name="Tunlid A."/>
        </authorList>
    </citation>
    <scope>NUCLEOTIDE SEQUENCE [LARGE SCALE GENOMIC DNA]</scope>
    <source>
        <strain evidence="4 5">CBS 406.79</strain>
    </source>
</reference>
<dbReference type="SUPFAM" id="SSF50969">
    <property type="entry name" value="YVTN repeat-like/Quinoprotein amine dehydrogenase"/>
    <property type="match status" value="1"/>
</dbReference>
<evidence type="ECO:0000313" key="4">
    <source>
        <dbReference type="EMBL" id="KAF5380278.1"/>
    </source>
</evidence>
<dbReference type="InterPro" id="IPR011044">
    <property type="entry name" value="Quino_amine_DH_bsu"/>
</dbReference>
<feature type="region of interest" description="Disordered" evidence="3">
    <location>
        <begin position="17"/>
        <end position="50"/>
    </location>
</feature>
<dbReference type="PANTHER" id="PTHR19868">
    <property type="entry name" value="RECEPTOR FOR ACTIVATED PROTEIN KINASE C RACK1"/>
    <property type="match status" value="1"/>
</dbReference>
<dbReference type="GO" id="GO:0045182">
    <property type="term" value="F:translation regulator activity"/>
    <property type="evidence" value="ECO:0007669"/>
    <property type="project" value="InterPro"/>
</dbReference>
<accession>A0A8H5HBI1</accession>
<keyword evidence="2" id="KW-0853">WD repeat</keyword>
<dbReference type="InterPro" id="IPR001680">
    <property type="entry name" value="WD40_rpt"/>
</dbReference>
<dbReference type="PROSITE" id="PS50294">
    <property type="entry name" value="WD_REPEATS_REGION"/>
    <property type="match status" value="1"/>
</dbReference>
<sequence>MVLLPLQEEKTVSPCFGISTRASTSTPLRPVTMSTPSSSHPTDTGSAQQLPPVKIFDLESKSIVDELKPAYAEEGGRLPECVSIAWSADGQTLFAGFTDNALWVWTVVS</sequence>
<dbReference type="Proteomes" id="UP000518752">
    <property type="component" value="Unassembled WGS sequence"/>
</dbReference>
<dbReference type="OrthoDB" id="7875889at2759"/>
<comment type="caution">
    <text evidence="4">The sequence shown here is derived from an EMBL/GenBank/DDBJ whole genome shotgun (WGS) entry which is preliminary data.</text>
</comment>
<feature type="repeat" description="WD" evidence="2">
    <location>
        <begin position="83"/>
        <end position="109"/>
    </location>
</feature>
<comment type="similarity">
    <text evidence="1">Belongs to the WD repeat G protein beta family. Ribosomal protein RACK1 subfamily.</text>
</comment>
<dbReference type="GO" id="GO:0043022">
    <property type="term" value="F:ribosome binding"/>
    <property type="evidence" value="ECO:0007669"/>
    <property type="project" value="InterPro"/>
</dbReference>
<organism evidence="4 5">
    <name type="scientific">Collybiopsis confluens</name>
    <dbReference type="NCBI Taxonomy" id="2823264"/>
    <lineage>
        <taxon>Eukaryota</taxon>
        <taxon>Fungi</taxon>
        <taxon>Dikarya</taxon>
        <taxon>Basidiomycota</taxon>
        <taxon>Agaricomycotina</taxon>
        <taxon>Agaricomycetes</taxon>
        <taxon>Agaricomycetidae</taxon>
        <taxon>Agaricales</taxon>
        <taxon>Marasmiineae</taxon>
        <taxon>Omphalotaceae</taxon>
        <taxon>Collybiopsis</taxon>
    </lineage>
</organism>
<proteinExistence type="inferred from homology"/>
<dbReference type="InterPro" id="IPR045223">
    <property type="entry name" value="RACK1-like"/>
</dbReference>
<keyword evidence="5" id="KW-1185">Reference proteome</keyword>
<dbReference type="EMBL" id="JAACJN010000064">
    <property type="protein sequence ID" value="KAF5380278.1"/>
    <property type="molecule type" value="Genomic_DNA"/>
</dbReference>
<evidence type="ECO:0000313" key="5">
    <source>
        <dbReference type="Proteomes" id="UP000518752"/>
    </source>
</evidence>
<dbReference type="Gene3D" id="2.130.10.10">
    <property type="entry name" value="YVTN repeat-like/Quinoprotein amine dehydrogenase"/>
    <property type="match status" value="1"/>
</dbReference>
<name>A0A8H5HBI1_9AGAR</name>
<feature type="compositionally biased region" description="Polar residues" evidence="3">
    <location>
        <begin position="20"/>
        <end position="49"/>
    </location>
</feature>
<dbReference type="InterPro" id="IPR015943">
    <property type="entry name" value="WD40/YVTN_repeat-like_dom_sf"/>
</dbReference>
<evidence type="ECO:0000256" key="1">
    <source>
        <dbReference type="ARBA" id="ARBA00007253"/>
    </source>
</evidence>
<gene>
    <name evidence="4" type="ORF">D9757_007958</name>
</gene>
<evidence type="ECO:0000256" key="3">
    <source>
        <dbReference type="SAM" id="MobiDB-lite"/>
    </source>
</evidence>
<protein>
    <submittedName>
        <fullName evidence="4">Uncharacterized protein</fullName>
    </submittedName>
</protein>
<evidence type="ECO:0000256" key="2">
    <source>
        <dbReference type="PROSITE-ProRule" id="PRU00221"/>
    </source>
</evidence>
<dbReference type="PROSITE" id="PS50082">
    <property type="entry name" value="WD_REPEATS_2"/>
    <property type="match status" value="1"/>
</dbReference>
<dbReference type="AlphaFoldDB" id="A0A8H5HBI1"/>